<name>A0AAD7PM44_QUISA</name>
<comment type="caution">
    <text evidence="2">The sequence shown here is derived from an EMBL/GenBank/DDBJ whole genome shotgun (WGS) entry which is preliminary data.</text>
</comment>
<dbReference type="KEGG" id="qsa:O6P43_020319"/>
<feature type="region of interest" description="Disordered" evidence="1">
    <location>
        <begin position="24"/>
        <end position="46"/>
    </location>
</feature>
<organism evidence="2 3">
    <name type="scientific">Quillaja saponaria</name>
    <name type="common">Soap bark tree</name>
    <dbReference type="NCBI Taxonomy" id="32244"/>
    <lineage>
        <taxon>Eukaryota</taxon>
        <taxon>Viridiplantae</taxon>
        <taxon>Streptophyta</taxon>
        <taxon>Embryophyta</taxon>
        <taxon>Tracheophyta</taxon>
        <taxon>Spermatophyta</taxon>
        <taxon>Magnoliopsida</taxon>
        <taxon>eudicotyledons</taxon>
        <taxon>Gunneridae</taxon>
        <taxon>Pentapetalae</taxon>
        <taxon>rosids</taxon>
        <taxon>fabids</taxon>
        <taxon>Fabales</taxon>
        <taxon>Quillajaceae</taxon>
        <taxon>Quillaja</taxon>
    </lineage>
</organism>
<reference evidence="2" key="1">
    <citation type="journal article" date="2023" name="Science">
        <title>Elucidation of the pathway for biosynthesis of saponin adjuvants from the soapbark tree.</title>
        <authorList>
            <person name="Reed J."/>
            <person name="Orme A."/>
            <person name="El-Demerdash A."/>
            <person name="Owen C."/>
            <person name="Martin L.B.B."/>
            <person name="Misra R.C."/>
            <person name="Kikuchi S."/>
            <person name="Rejzek M."/>
            <person name="Martin A.C."/>
            <person name="Harkess A."/>
            <person name="Leebens-Mack J."/>
            <person name="Louveau T."/>
            <person name="Stephenson M.J."/>
            <person name="Osbourn A."/>
        </authorList>
    </citation>
    <scope>NUCLEOTIDE SEQUENCE</scope>
    <source>
        <strain evidence="2">S10</strain>
    </source>
</reference>
<feature type="compositionally biased region" description="Low complexity" evidence="1">
    <location>
        <begin position="29"/>
        <end position="41"/>
    </location>
</feature>
<protein>
    <submittedName>
        <fullName evidence="2">Myb transcription factor</fullName>
    </submittedName>
</protein>
<gene>
    <name evidence="2" type="ORF">O6P43_020319</name>
</gene>
<dbReference type="Proteomes" id="UP001163823">
    <property type="component" value="Chromosome 8"/>
</dbReference>
<proteinExistence type="predicted"/>
<accession>A0AAD7PM44</accession>
<dbReference type="AlphaFoldDB" id="A0AAD7PM44"/>
<dbReference type="EMBL" id="JARAOO010000008">
    <property type="protein sequence ID" value="KAJ7959789.1"/>
    <property type="molecule type" value="Genomic_DNA"/>
</dbReference>
<evidence type="ECO:0000313" key="2">
    <source>
        <dbReference type="EMBL" id="KAJ7959789.1"/>
    </source>
</evidence>
<sequence length="148" mass="16541">MLPQTTYDDELLFMEKLFAENHVDEHSKGSNSSSYDSLDSSQNKGVGSDQLLNDVDQCSFVANNTSTPPNMYINNHLLIQAKEATTTQHLSSDLYLSYLLHGADHAICNDCRYDEDIGMDLLADHHQVDANNSFSNGKREIDLIELVS</sequence>
<evidence type="ECO:0000256" key="1">
    <source>
        <dbReference type="SAM" id="MobiDB-lite"/>
    </source>
</evidence>
<evidence type="ECO:0000313" key="3">
    <source>
        <dbReference type="Proteomes" id="UP001163823"/>
    </source>
</evidence>
<keyword evidence="3" id="KW-1185">Reference proteome</keyword>